<evidence type="ECO:0000313" key="3">
    <source>
        <dbReference type="EMBL" id="GIQ82439.1"/>
    </source>
</evidence>
<sequence length="617" mass="68895">SAERIPLSEHERVVDAKVQAAEARCYAEAQEMVAGAREEARQELVRQAEAAAQTLAESTARISQLEHSISTLEARVEAGREEVAQAEAAVQEERAKRTSTSGEAHQAAISAAKVQEKLDFAVQRTASLEKQLNEATAQLTVTTEKSQTQASDLAAATSRVASLEATLADTAARLSASEDEAHAQSQAASTSQAQLDGVSQKAQELAEQLAEAKETCSTLRTRLDESDKTCSSLAEDKARLTAELSSESASLADLTERERKARDDGAMATAQLEDARKETQALTSRCDVLTAENGHLLETLQERQDQLKSEQQTSSRLEERLERLEGEIPPLRQERDRLVESLSKANAETTVVRRELQIQTQAREEAVSGKDEETRDKANVLLENVDLRQQAKVTTLKDIVTQLDRVFKSDIRAIRADNEATKADLNKGLVDLGTKCGFAINGLHNYFKSHHTKATETEKRLRKRLEEFALRSGSEQSALQDMVTQAEERIRQTEERERERVRVAEEREAAAAAETLAVKDQLERANTALSDTLEQERRRGIRRVEAVERMVNDSQEQAVEPYKNALDDLRNTLVDLRARYRSDMDTREREIVEQVRMAVNRARDRGEQLNVDDIFRR</sequence>
<accession>A0A9K3GFV2</accession>
<feature type="region of interest" description="Disordered" evidence="2">
    <location>
        <begin position="176"/>
        <end position="199"/>
    </location>
</feature>
<keyword evidence="4" id="KW-1185">Reference proteome</keyword>
<name>A0A9K3GFV2_9EUKA</name>
<dbReference type="EMBL" id="BDIP01000695">
    <property type="protein sequence ID" value="GIQ82439.1"/>
    <property type="molecule type" value="Genomic_DNA"/>
</dbReference>
<protein>
    <submittedName>
        <fullName evidence="3">Uncharacterized protein</fullName>
    </submittedName>
</protein>
<evidence type="ECO:0000256" key="2">
    <source>
        <dbReference type="SAM" id="MobiDB-lite"/>
    </source>
</evidence>
<feature type="compositionally biased region" description="Basic and acidic residues" evidence="2">
    <location>
        <begin position="254"/>
        <end position="263"/>
    </location>
</feature>
<feature type="compositionally biased region" description="Low complexity" evidence="2">
    <location>
        <begin position="183"/>
        <end position="199"/>
    </location>
</feature>
<dbReference type="Gene3D" id="1.10.287.1490">
    <property type="match status" value="1"/>
</dbReference>
<proteinExistence type="predicted"/>
<comment type="caution">
    <text evidence="3">The sequence shown here is derived from an EMBL/GenBank/DDBJ whole genome shotgun (WGS) entry which is preliminary data.</text>
</comment>
<feature type="non-terminal residue" evidence="3">
    <location>
        <position position="617"/>
    </location>
</feature>
<dbReference type="AlphaFoldDB" id="A0A9K3GFV2"/>
<evidence type="ECO:0000256" key="1">
    <source>
        <dbReference type="SAM" id="Coils"/>
    </source>
</evidence>
<feature type="coiled-coil region" evidence="1">
    <location>
        <begin position="476"/>
        <end position="579"/>
    </location>
</feature>
<feature type="region of interest" description="Disordered" evidence="2">
    <location>
        <begin position="303"/>
        <end position="322"/>
    </location>
</feature>
<feature type="compositionally biased region" description="Low complexity" evidence="2">
    <location>
        <begin position="242"/>
        <end position="253"/>
    </location>
</feature>
<reference evidence="3 4" key="1">
    <citation type="journal article" date="2018" name="PLoS ONE">
        <title>The draft genome of Kipferlia bialata reveals reductive genome evolution in fornicate parasites.</title>
        <authorList>
            <person name="Tanifuji G."/>
            <person name="Takabayashi S."/>
            <person name="Kume K."/>
            <person name="Takagi M."/>
            <person name="Nakayama T."/>
            <person name="Kamikawa R."/>
            <person name="Inagaki Y."/>
            <person name="Hashimoto T."/>
        </authorList>
    </citation>
    <scope>NUCLEOTIDE SEQUENCE [LARGE SCALE GENOMIC DNA]</scope>
    <source>
        <strain evidence="3">NY0173</strain>
    </source>
</reference>
<dbReference type="Proteomes" id="UP000265618">
    <property type="component" value="Unassembled WGS sequence"/>
</dbReference>
<feature type="region of interest" description="Disordered" evidence="2">
    <location>
        <begin position="242"/>
        <end position="263"/>
    </location>
</feature>
<evidence type="ECO:0000313" key="4">
    <source>
        <dbReference type="Proteomes" id="UP000265618"/>
    </source>
</evidence>
<gene>
    <name evidence="3" type="ORF">KIPB_003577</name>
</gene>
<keyword evidence="1" id="KW-0175">Coiled coil</keyword>
<organism evidence="3 4">
    <name type="scientific">Kipferlia bialata</name>
    <dbReference type="NCBI Taxonomy" id="797122"/>
    <lineage>
        <taxon>Eukaryota</taxon>
        <taxon>Metamonada</taxon>
        <taxon>Carpediemonas-like organisms</taxon>
        <taxon>Kipferlia</taxon>
    </lineage>
</organism>
<dbReference type="SUPFAM" id="SSF90257">
    <property type="entry name" value="Myosin rod fragments"/>
    <property type="match status" value="1"/>
</dbReference>